<dbReference type="SMART" id="SM00418">
    <property type="entry name" value="HTH_ARSR"/>
    <property type="match status" value="1"/>
</dbReference>
<proteinExistence type="predicted"/>
<dbReference type="InterPro" id="IPR036388">
    <property type="entry name" value="WH-like_DNA-bd_sf"/>
</dbReference>
<comment type="caution">
    <text evidence="2">The sequence shown here is derived from an EMBL/GenBank/DDBJ whole genome shotgun (WGS) entry which is preliminary data.</text>
</comment>
<dbReference type="SUPFAM" id="SSF46785">
    <property type="entry name" value="Winged helix' DNA-binding domain"/>
    <property type="match status" value="1"/>
</dbReference>
<keyword evidence="3" id="KW-1185">Reference proteome</keyword>
<gene>
    <name evidence="2" type="ORF">J5Y05_20755</name>
</gene>
<evidence type="ECO:0000313" key="3">
    <source>
        <dbReference type="Proteomes" id="UP000677875"/>
    </source>
</evidence>
<reference evidence="2" key="1">
    <citation type="submission" date="2021-04" db="EMBL/GenBank/DDBJ databases">
        <title>Genome seq and assembly of Streptomyces sp. RG38.</title>
        <authorList>
            <person name="Chhetri G."/>
        </authorList>
    </citation>
    <scope>NUCLEOTIDE SEQUENCE</scope>
    <source>
        <strain evidence="2">RG38</strain>
    </source>
</reference>
<dbReference type="InterPro" id="IPR011991">
    <property type="entry name" value="ArsR-like_HTH"/>
</dbReference>
<organism evidence="2 3">
    <name type="scientific">Streptomyces tagetis</name>
    <dbReference type="NCBI Taxonomy" id="2820809"/>
    <lineage>
        <taxon>Bacteria</taxon>
        <taxon>Bacillati</taxon>
        <taxon>Actinomycetota</taxon>
        <taxon>Actinomycetes</taxon>
        <taxon>Kitasatosporales</taxon>
        <taxon>Streptomycetaceae</taxon>
        <taxon>Streptomyces</taxon>
    </lineage>
</organism>
<dbReference type="EMBL" id="JAGPNL010000005">
    <property type="protein sequence ID" value="MBQ0828906.1"/>
    <property type="molecule type" value="Genomic_DNA"/>
</dbReference>
<dbReference type="InterPro" id="IPR001845">
    <property type="entry name" value="HTH_ArsR_DNA-bd_dom"/>
</dbReference>
<dbReference type="AlphaFoldDB" id="A0A940XM41"/>
<dbReference type="PROSITE" id="PS50987">
    <property type="entry name" value="HTH_ARSR_2"/>
    <property type="match status" value="1"/>
</dbReference>
<dbReference type="CDD" id="cd00090">
    <property type="entry name" value="HTH_ARSR"/>
    <property type="match status" value="1"/>
</dbReference>
<feature type="domain" description="HTH arsR-type" evidence="1">
    <location>
        <begin position="16"/>
        <end position="110"/>
    </location>
</feature>
<dbReference type="Gene3D" id="1.10.10.10">
    <property type="entry name" value="Winged helix-like DNA-binding domain superfamily/Winged helix DNA-binding domain"/>
    <property type="match status" value="1"/>
</dbReference>
<dbReference type="InterPro" id="IPR036390">
    <property type="entry name" value="WH_DNA-bd_sf"/>
</dbReference>
<sequence length="116" mass="12677">MSTRARRAPAKKALPHPDLREVPVSLVLRALGEPLRLGIVRSLAQSEHPMNCSSFGLSVSKSTSTYHFKVLRESGVISQFEEGTSRYSELRDTELEQRFPGLLTAILAATEDPAGG</sequence>
<dbReference type="PRINTS" id="PR00778">
    <property type="entry name" value="HTHARSR"/>
</dbReference>
<name>A0A940XM41_9ACTN</name>
<dbReference type="RefSeq" id="WP_210874519.1">
    <property type="nucleotide sequence ID" value="NZ_JAGPNL010000005.1"/>
</dbReference>
<evidence type="ECO:0000259" key="1">
    <source>
        <dbReference type="PROSITE" id="PS50987"/>
    </source>
</evidence>
<accession>A0A940XM41</accession>
<protein>
    <submittedName>
        <fullName evidence="2">Helix-turn-helix transcriptional regulator</fullName>
    </submittedName>
</protein>
<evidence type="ECO:0000313" key="2">
    <source>
        <dbReference type="EMBL" id="MBQ0828906.1"/>
    </source>
</evidence>
<dbReference type="GO" id="GO:0003700">
    <property type="term" value="F:DNA-binding transcription factor activity"/>
    <property type="evidence" value="ECO:0007669"/>
    <property type="project" value="InterPro"/>
</dbReference>
<dbReference type="Proteomes" id="UP000677875">
    <property type="component" value="Unassembled WGS sequence"/>
</dbReference>